<dbReference type="Pfam" id="PF00249">
    <property type="entry name" value="Myb_DNA-binding"/>
    <property type="match status" value="1"/>
</dbReference>
<feature type="compositionally biased region" description="Low complexity" evidence="1">
    <location>
        <begin position="49"/>
        <end position="61"/>
    </location>
</feature>
<proteinExistence type="predicted"/>
<feature type="region of interest" description="Disordered" evidence="1">
    <location>
        <begin position="1"/>
        <end position="162"/>
    </location>
</feature>
<accession>A0A1Y1W636</accession>
<organism evidence="3 4">
    <name type="scientific">Linderina pennispora</name>
    <dbReference type="NCBI Taxonomy" id="61395"/>
    <lineage>
        <taxon>Eukaryota</taxon>
        <taxon>Fungi</taxon>
        <taxon>Fungi incertae sedis</taxon>
        <taxon>Zoopagomycota</taxon>
        <taxon>Kickxellomycotina</taxon>
        <taxon>Kickxellomycetes</taxon>
        <taxon>Kickxellales</taxon>
        <taxon>Kickxellaceae</taxon>
        <taxon>Linderina</taxon>
    </lineage>
</organism>
<feature type="compositionally biased region" description="Basic and acidic residues" evidence="1">
    <location>
        <begin position="15"/>
        <end position="25"/>
    </location>
</feature>
<keyword evidence="4" id="KW-1185">Reference proteome</keyword>
<feature type="compositionally biased region" description="Polar residues" evidence="1">
    <location>
        <begin position="656"/>
        <end position="678"/>
    </location>
</feature>
<dbReference type="Gene3D" id="1.10.10.60">
    <property type="entry name" value="Homeodomain-like"/>
    <property type="match status" value="1"/>
</dbReference>
<evidence type="ECO:0000313" key="4">
    <source>
        <dbReference type="Proteomes" id="UP000193922"/>
    </source>
</evidence>
<feature type="compositionally biased region" description="Basic and acidic residues" evidence="1">
    <location>
        <begin position="889"/>
        <end position="898"/>
    </location>
</feature>
<reference evidence="3 4" key="1">
    <citation type="submission" date="2016-07" db="EMBL/GenBank/DDBJ databases">
        <title>Pervasive Adenine N6-methylation of Active Genes in Fungi.</title>
        <authorList>
            <consortium name="DOE Joint Genome Institute"/>
            <person name="Mondo S.J."/>
            <person name="Dannebaum R.O."/>
            <person name="Kuo R.C."/>
            <person name="Labutti K."/>
            <person name="Haridas S."/>
            <person name="Kuo A."/>
            <person name="Salamov A."/>
            <person name="Ahrendt S.R."/>
            <person name="Lipzen A."/>
            <person name="Sullivan W."/>
            <person name="Andreopoulos W.B."/>
            <person name="Clum A."/>
            <person name="Lindquist E."/>
            <person name="Daum C."/>
            <person name="Ramamoorthy G.K."/>
            <person name="Gryganskyi A."/>
            <person name="Culley D."/>
            <person name="Magnuson J.K."/>
            <person name="James T.Y."/>
            <person name="O'Malley M.A."/>
            <person name="Stajich J.E."/>
            <person name="Spatafora J.W."/>
            <person name="Visel A."/>
            <person name="Grigoriev I.V."/>
        </authorList>
    </citation>
    <scope>NUCLEOTIDE SEQUENCE [LARGE SCALE GENOMIC DNA]</scope>
    <source>
        <strain evidence="3 4">ATCC 12442</strain>
    </source>
</reference>
<feature type="domain" description="HTH myb-type" evidence="2">
    <location>
        <begin position="838"/>
        <end position="886"/>
    </location>
</feature>
<evidence type="ECO:0000256" key="1">
    <source>
        <dbReference type="SAM" id="MobiDB-lite"/>
    </source>
</evidence>
<dbReference type="InterPro" id="IPR017930">
    <property type="entry name" value="Myb_dom"/>
</dbReference>
<feature type="compositionally biased region" description="Polar residues" evidence="1">
    <location>
        <begin position="761"/>
        <end position="776"/>
    </location>
</feature>
<feature type="region of interest" description="Disordered" evidence="1">
    <location>
        <begin position="611"/>
        <end position="784"/>
    </location>
</feature>
<feature type="region of interest" description="Disordered" evidence="1">
    <location>
        <begin position="797"/>
        <end position="827"/>
    </location>
</feature>
<dbReference type="CDD" id="cd11660">
    <property type="entry name" value="SANT_TRF"/>
    <property type="match status" value="1"/>
</dbReference>
<dbReference type="SUPFAM" id="SSF46689">
    <property type="entry name" value="Homeodomain-like"/>
    <property type="match status" value="1"/>
</dbReference>
<dbReference type="SMART" id="SM00717">
    <property type="entry name" value="SANT"/>
    <property type="match status" value="1"/>
</dbReference>
<dbReference type="InterPro" id="IPR001005">
    <property type="entry name" value="SANT/Myb"/>
</dbReference>
<dbReference type="InterPro" id="IPR052833">
    <property type="entry name" value="Telomeric_DNA-bd_trans-reg"/>
</dbReference>
<sequence>MPVSEAEEGTTSQYVKEDVEPKPADDGNEEEYTSSDIIDGEDDEDNDSDSSSSEEGVSEDGPVVDRGSGTAVEKSVSEQLELEGDESGQADDESEEADEVAIESDDGSKASHQQHQQHQQLENQGGEQVDDESEVADEVAVDSDEESGEGSQVLGQHHRRPADSLEYELTGLADESDDIMSEDTPIAEVDLQMPLVDDSTAASDGDDMEDWNYEGLHTSADLAVLDYMSARIIETVMRASVVSSPMPPLRGTPATLQRRQLGCLAREHVLFRRHHFTRSLFLGSSEQPEDEPDILRWIASMQRVNLATFLLLVFAPQAAIPEAVSDTVPNRKGVVQSRGMGEAAAGFFENIVPVNRRNTKAFELLVELQTQQWVLGALNEAELQRIVREQRAVSDVDLAVLLAAGEDSQGPETRDVDQYRAVLAQRLSKLSGSTLAGARALFGREAVLRQVAAFVQQCSGALPQPVLLGLGDAAHRDDVESAGEYTVDTSAAGRSSNSGSIEGDFEVAIVKPKEKPAPETSNRAGSVPEWQPNRDAASGFLETRKVASAIRQMSGDPFLNEVIKRAEPIHIEPISELPRDRQPGWTSTMLRELEQTRQKFNRTVCDPLPKVLRDLDQKPQEQGQFNLDKGDDDEEEEDVEVSEQDVPVISPRSKYSLRSRQPQTGRSESISANPSARTLTKRPRQESPCGPDTPEATLDTVRRPPKRGRAPDYRHAQHDRAGTQFRGRRGIAAEDLSGDHEVLNPVGFTPSPPASPERSDTGNPANGSTAAANESGNEAPPRYGHYRPLKLAVHRAASLRQPRQTRRSPRQAISESDSSSEDLAVQRRRHQKQGYRYWTAEEEACFIQAVGEFGYKWTRILRHHGKDGIADQILRNRTTVNLKDKARDIKQKLQREGKPLGPFARASRRH</sequence>
<dbReference type="InterPro" id="IPR009057">
    <property type="entry name" value="Homeodomain-like_sf"/>
</dbReference>
<dbReference type="PROSITE" id="PS51294">
    <property type="entry name" value="HTH_MYB"/>
    <property type="match status" value="1"/>
</dbReference>
<feature type="region of interest" description="Disordered" evidence="1">
    <location>
        <begin position="512"/>
        <end position="534"/>
    </location>
</feature>
<gene>
    <name evidence="3" type="ORF">DL89DRAFT_317391</name>
</gene>
<dbReference type="PANTHER" id="PTHR47807:SF1">
    <property type="entry name" value="PROTEIN TBF1"/>
    <property type="match status" value="1"/>
</dbReference>
<feature type="compositionally biased region" description="Acidic residues" evidence="1">
    <location>
        <begin position="80"/>
        <end position="105"/>
    </location>
</feature>
<dbReference type="EMBL" id="MCFD01000008">
    <property type="protein sequence ID" value="ORX68993.1"/>
    <property type="molecule type" value="Genomic_DNA"/>
</dbReference>
<name>A0A1Y1W636_9FUNG</name>
<comment type="caution">
    <text evidence="3">The sequence shown here is derived from an EMBL/GenBank/DDBJ whole genome shotgun (WGS) entry which is preliminary data.</text>
</comment>
<feature type="region of interest" description="Disordered" evidence="1">
    <location>
        <begin position="889"/>
        <end position="910"/>
    </location>
</feature>
<dbReference type="GeneID" id="63807734"/>
<feature type="compositionally biased region" description="Basic and acidic residues" evidence="1">
    <location>
        <begin position="709"/>
        <end position="721"/>
    </location>
</feature>
<feature type="compositionally biased region" description="Acidic residues" evidence="1">
    <location>
        <begin position="26"/>
        <end position="48"/>
    </location>
</feature>
<dbReference type="PANTHER" id="PTHR47807">
    <property type="entry name" value="PROTEIN TBF1"/>
    <property type="match status" value="1"/>
</dbReference>
<dbReference type="OrthoDB" id="3366990at2759"/>
<feature type="compositionally biased region" description="Acidic residues" evidence="1">
    <location>
        <begin position="128"/>
        <end position="148"/>
    </location>
</feature>
<evidence type="ECO:0000313" key="3">
    <source>
        <dbReference type="EMBL" id="ORX68993.1"/>
    </source>
</evidence>
<dbReference type="AlphaFoldDB" id="A0A1Y1W636"/>
<dbReference type="Proteomes" id="UP000193922">
    <property type="component" value="Unassembled WGS sequence"/>
</dbReference>
<evidence type="ECO:0000259" key="2">
    <source>
        <dbReference type="PROSITE" id="PS51294"/>
    </source>
</evidence>
<dbReference type="RefSeq" id="XP_040742725.1">
    <property type="nucleotide sequence ID" value="XM_040891086.1"/>
</dbReference>
<protein>
    <recommendedName>
        <fullName evidence="2">HTH myb-type domain-containing protein</fullName>
    </recommendedName>
</protein>
<feature type="compositionally biased region" description="Acidic residues" evidence="1">
    <location>
        <begin position="630"/>
        <end position="643"/>
    </location>
</feature>
<dbReference type="STRING" id="61395.A0A1Y1W636"/>